<accession>A0AAD3SA65</accession>
<name>A0AAD3SA65_NEPGR</name>
<proteinExistence type="predicted"/>
<dbReference type="EMBL" id="BSYO01000006">
    <property type="protein sequence ID" value="GMH06891.1"/>
    <property type="molecule type" value="Genomic_DNA"/>
</dbReference>
<evidence type="ECO:0000313" key="2">
    <source>
        <dbReference type="EMBL" id="GMH06891.1"/>
    </source>
</evidence>
<comment type="caution">
    <text evidence="2">The sequence shown here is derived from an EMBL/GenBank/DDBJ whole genome shotgun (WGS) entry which is preliminary data.</text>
</comment>
<evidence type="ECO:0000313" key="3">
    <source>
        <dbReference type="Proteomes" id="UP001279734"/>
    </source>
</evidence>
<feature type="region of interest" description="Disordered" evidence="1">
    <location>
        <begin position="1"/>
        <end position="37"/>
    </location>
</feature>
<sequence length="104" mass="11827">MTRRRKARSLRWQRRRSGGGLGETDDEESKKPPECHSQRRVSWISLLGGEDTRFGCGKTDYRCLLQDAVRRVAFRTSATIPLHRSTRLLSNGEISVTSYQSAST</sequence>
<evidence type="ECO:0000256" key="1">
    <source>
        <dbReference type="SAM" id="MobiDB-lite"/>
    </source>
</evidence>
<dbReference type="Proteomes" id="UP001279734">
    <property type="component" value="Unassembled WGS sequence"/>
</dbReference>
<dbReference type="AlphaFoldDB" id="A0AAD3SA65"/>
<gene>
    <name evidence="2" type="ORF">Nepgr_008731</name>
</gene>
<reference evidence="2" key="1">
    <citation type="submission" date="2023-05" db="EMBL/GenBank/DDBJ databases">
        <title>Nepenthes gracilis genome sequencing.</title>
        <authorList>
            <person name="Fukushima K."/>
        </authorList>
    </citation>
    <scope>NUCLEOTIDE SEQUENCE</scope>
    <source>
        <strain evidence="2">SING2019-196</strain>
    </source>
</reference>
<protein>
    <submittedName>
        <fullName evidence="2">Uncharacterized protein</fullName>
    </submittedName>
</protein>
<feature type="compositionally biased region" description="Basic residues" evidence="1">
    <location>
        <begin position="1"/>
        <end position="17"/>
    </location>
</feature>
<keyword evidence="3" id="KW-1185">Reference proteome</keyword>
<feature type="compositionally biased region" description="Basic and acidic residues" evidence="1">
    <location>
        <begin position="28"/>
        <end position="37"/>
    </location>
</feature>
<organism evidence="2 3">
    <name type="scientific">Nepenthes gracilis</name>
    <name type="common">Slender pitcher plant</name>
    <dbReference type="NCBI Taxonomy" id="150966"/>
    <lineage>
        <taxon>Eukaryota</taxon>
        <taxon>Viridiplantae</taxon>
        <taxon>Streptophyta</taxon>
        <taxon>Embryophyta</taxon>
        <taxon>Tracheophyta</taxon>
        <taxon>Spermatophyta</taxon>
        <taxon>Magnoliopsida</taxon>
        <taxon>eudicotyledons</taxon>
        <taxon>Gunneridae</taxon>
        <taxon>Pentapetalae</taxon>
        <taxon>Caryophyllales</taxon>
        <taxon>Nepenthaceae</taxon>
        <taxon>Nepenthes</taxon>
    </lineage>
</organism>